<dbReference type="InterPro" id="IPR002397">
    <property type="entry name" value="Cyt_P450_B"/>
</dbReference>
<dbReference type="PROSITE" id="PS00086">
    <property type="entry name" value="CYTOCHROME_P450"/>
    <property type="match status" value="1"/>
</dbReference>
<feature type="region of interest" description="Disordered" evidence="3">
    <location>
        <begin position="61"/>
        <end position="90"/>
    </location>
</feature>
<evidence type="ECO:0000313" key="4">
    <source>
        <dbReference type="EMBL" id="MFD1829512.1"/>
    </source>
</evidence>
<dbReference type="PRINTS" id="PR00359">
    <property type="entry name" value="BP450"/>
</dbReference>
<organism evidence="4 5">
    <name type="scientific">Streptomyces desertarenae</name>
    <dbReference type="NCBI Taxonomy" id="2666184"/>
    <lineage>
        <taxon>Bacteria</taxon>
        <taxon>Bacillati</taxon>
        <taxon>Actinomycetota</taxon>
        <taxon>Actinomycetes</taxon>
        <taxon>Kitasatosporales</taxon>
        <taxon>Streptomycetaceae</taxon>
        <taxon>Streptomyces</taxon>
    </lineage>
</organism>
<evidence type="ECO:0000313" key="5">
    <source>
        <dbReference type="Proteomes" id="UP001597365"/>
    </source>
</evidence>
<gene>
    <name evidence="4" type="ORF">ACFSJS_07530</name>
</gene>
<sequence length="402" mass="43111">MTTPAFDRLSPPGTDYAADPHTVHALLRERGPVHRLPATDGGTVWAVVGHEAVRTALTDPRLSNDVRHSADREDDGGHAVGRSMLQTDPPRHTRLRGLVAREFTGRRVAALRPRVRRTADDLLDAVLPLGRTDLVASYAAPLPVAVICELLGVPESDRGTFHHWSDTVVRPGDRQAADAASQAMAEYLAALVEHKRRTPGDDLLGALVRATGPGEDALTPEELLGMAFLLLVAGHETTVNLISGAVCALLLHPDQLAALRADPSLLDGAVEEALRYDGPVLTSACRFTAEPVEIAGTAVPAGETVVAVLASASRDPRRFPGPDRFDVRRDARGHAAFGHGVHHCLGAPLARMEAAVALETLLRRCPDLELDAEPDELVWHAGMLRGLRHLPVRYTPHPAPDA</sequence>
<keyword evidence="2" id="KW-0408">Iron</keyword>
<evidence type="ECO:0000256" key="3">
    <source>
        <dbReference type="SAM" id="MobiDB-lite"/>
    </source>
</evidence>
<dbReference type="SUPFAM" id="SSF48264">
    <property type="entry name" value="Cytochrome P450"/>
    <property type="match status" value="1"/>
</dbReference>
<name>A0ABW4PFM4_9ACTN</name>
<dbReference type="RefSeq" id="WP_380898113.1">
    <property type="nucleotide sequence ID" value="NZ_JBHUFU010000003.1"/>
</dbReference>
<comment type="caution">
    <text evidence="4">The sequence shown here is derived from an EMBL/GenBank/DDBJ whole genome shotgun (WGS) entry which is preliminary data.</text>
</comment>
<dbReference type="Gene3D" id="1.10.630.10">
    <property type="entry name" value="Cytochrome P450"/>
    <property type="match status" value="1"/>
</dbReference>
<dbReference type="PANTHER" id="PTHR46696">
    <property type="entry name" value="P450, PUTATIVE (EUROFUNG)-RELATED"/>
    <property type="match status" value="1"/>
</dbReference>
<dbReference type="InterPro" id="IPR001128">
    <property type="entry name" value="Cyt_P450"/>
</dbReference>
<reference evidence="5" key="1">
    <citation type="journal article" date="2019" name="Int. J. Syst. Evol. Microbiol.">
        <title>The Global Catalogue of Microorganisms (GCM) 10K type strain sequencing project: providing services to taxonomists for standard genome sequencing and annotation.</title>
        <authorList>
            <consortium name="The Broad Institute Genomics Platform"/>
            <consortium name="The Broad Institute Genome Sequencing Center for Infectious Disease"/>
            <person name="Wu L."/>
            <person name="Ma J."/>
        </authorList>
    </citation>
    <scope>NUCLEOTIDE SEQUENCE [LARGE SCALE GENOMIC DNA]</scope>
    <source>
        <strain evidence="5">CGMCC 4.7455</strain>
    </source>
</reference>
<comment type="similarity">
    <text evidence="1 2">Belongs to the cytochrome P450 family.</text>
</comment>
<evidence type="ECO:0000256" key="2">
    <source>
        <dbReference type="RuleBase" id="RU000461"/>
    </source>
</evidence>
<dbReference type="InterPro" id="IPR017972">
    <property type="entry name" value="Cyt_P450_CS"/>
</dbReference>
<accession>A0ABW4PFM4</accession>
<dbReference type="PANTHER" id="PTHR46696:SF1">
    <property type="entry name" value="CYTOCHROME P450 YJIB-RELATED"/>
    <property type="match status" value="1"/>
</dbReference>
<evidence type="ECO:0000256" key="1">
    <source>
        <dbReference type="ARBA" id="ARBA00010617"/>
    </source>
</evidence>
<keyword evidence="2" id="KW-0479">Metal-binding</keyword>
<keyword evidence="2" id="KW-0349">Heme</keyword>
<dbReference type="Proteomes" id="UP001597365">
    <property type="component" value="Unassembled WGS sequence"/>
</dbReference>
<keyword evidence="5" id="KW-1185">Reference proteome</keyword>
<dbReference type="Pfam" id="PF00067">
    <property type="entry name" value="p450"/>
    <property type="match status" value="1"/>
</dbReference>
<protein>
    <submittedName>
        <fullName evidence="4">Cytochrome P450</fullName>
    </submittedName>
</protein>
<dbReference type="CDD" id="cd11029">
    <property type="entry name" value="CYP107-like"/>
    <property type="match status" value="1"/>
</dbReference>
<feature type="compositionally biased region" description="Basic and acidic residues" evidence="3">
    <location>
        <begin position="62"/>
        <end position="77"/>
    </location>
</feature>
<keyword evidence="2" id="KW-0503">Monooxygenase</keyword>
<dbReference type="InterPro" id="IPR036396">
    <property type="entry name" value="Cyt_P450_sf"/>
</dbReference>
<keyword evidence="2" id="KW-0560">Oxidoreductase</keyword>
<dbReference type="EMBL" id="JBHUFU010000003">
    <property type="protein sequence ID" value="MFD1829512.1"/>
    <property type="molecule type" value="Genomic_DNA"/>
</dbReference>
<proteinExistence type="inferred from homology"/>